<dbReference type="RefSeq" id="WP_264653374.1">
    <property type="nucleotide sequence ID" value="NZ_BAAAUC010000002.1"/>
</dbReference>
<dbReference type="EMBL" id="BOMH01000001">
    <property type="protein sequence ID" value="GID62158.1"/>
    <property type="molecule type" value="Genomic_DNA"/>
</dbReference>
<protein>
    <recommendedName>
        <fullName evidence="4">FXSXX-COOH protein</fullName>
    </recommendedName>
</protein>
<evidence type="ECO:0000313" key="2">
    <source>
        <dbReference type="EMBL" id="GID62158.1"/>
    </source>
</evidence>
<dbReference type="AlphaFoldDB" id="A0A919IEV1"/>
<comment type="caution">
    <text evidence="2">The sequence shown here is derived from an EMBL/GenBank/DDBJ whole genome shotgun (WGS) entry which is preliminary data.</text>
</comment>
<organism evidence="2 3">
    <name type="scientific">Actinoplanes cyaneus</name>
    <dbReference type="NCBI Taxonomy" id="52696"/>
    <lineage>
        <taxon>Bacteria</taxon>
        <taxon>Bacillati</taxon>
        <taxon>Actinomycetota</taxon>
        <taxon>Actinomycetes</taxon>
        <taxon>Micromonosporales</taxon>
        <taxon>Micromonosporaceae</taxon>
        <taxon>Actinoplanes</taxon>
    </lineage>
</organism>
<evidence type="ECO:0008006" key="4">
    <source>
        <dbReference type="Google" id="ProtNLM"/>
    </source>
</evidence>
<feature type="compositionally biased region" description="Basic and acidic residues" evidence="1">
    <location>
        <begin position="1"/>
        <end position="19"/>
    </location>
</feature>
<keyword evidence="3" id="KW-1185">Reference proteome</keyword>
<reference evidence="2" key="1">
    <citation type="submission" date="2021-01" db="EMBL/GenBank/DDBJ databases">
        <title>Whole genome shotgun sequence of Actinoplanes cyaneus NBRC 14990.</title>
        <authorList>
            <person name="Komaki H."/>
            <person name="Tamura T."/>
        </authorList>
    </citation>
    <scope>NUCLEOTIDE SEQUENCE</scope>
    <source>
        <strain evidence="2">NBRC 14990</strain>
    </source>
</reference>
<evidence type="ECO:0000256" key="1">
    <source>
        <dbReference type="SAM" id="MobiDB-lite"/>
    </source>
</evidence>
<accession>A0A919IEV1</accession>
<dbReference type="Proteomes" id="UP000619479">
    <property type="component" value="Unassembled WGS sequence"/>
</dbReference>
<feature type="compositionally biased region" description="Basic and acidic residues" evidence="1">
    <location>
        <begin position="26"/>
        <end position="47"/>
    </location>
</feature>
<evidence type="ECO:0000313" key="3">
    <source>
        <dbReference type="Proteomes" id="UP000619479"/>
    </source>
</evidence>
<name>A0A919IEV1_9ACTN</name>
<sequence>MDLIEDRSTRRPPLEDLRRTPLGSIDPRRAAEVARAETRDAHDHGRIDSALFGSNI</sequence>
<proteinExistence type="predicted"/>
<feature type="region of interest" description="Disordered" evidence="1">
    <location>
        <begin position="1"/>
        <end position="56"/>
    </location>
</feature>
<gene>
    <name evidence="2" type="ORF">Acy02nite_00390</name>
</gene>